<dbReference type="InterPro" id="IPR013785">
    <property type="entry name" value="Aldolase_TIM"/>
</dbReference>
<feature type="domain" description="NADH:flavin oxidoreductase/NADH oxidase N-terminal" evidence="3">
    <location>
        <begin position="8"/>
        <end position="240"/>
    </location>
</feature>
<gene>
    <name evidence="4" type="ORF">UFOPK1392_00713</name>
    <name evidence="5" type="ORF">UFOPK3733_00161</name>
</gene>
<dbReference type="InterPro" id="IPR001155">
    <property type="entry name" value="OxRdtase_FMN_N"/>
</dbReference>
<dbReference type="PANTHER" id="PTHR43656:SF2">
    <property type="entry name" value="BINDING OXIDOREDUCTASE, PUTATIVE (AFU_ORTHOLOGUE AFUA_2G08260)-RELATED"/>
    <property type="match status" value="1"/>
</dbReference>
<dbReference type="EMBL" id="CAFBNC010000004">
    <property type="protein sequence ID" value="CAB4922586.1"/>
    <property type="molecule type" value="Genomic_DNA"/>
</dbReference>
<evidence type="ECO:0000313" key="4">
    <source>
        <dbReference type="EMBL" id="CAB4322970.1"/>
    </source>
</evidence>
<dbReference type="Pfam" id="PF00724">
    <property type="entry name" value="Oxidored_FMN"/>
    <property type="match status" value="1"/>
</dbReference>
<evidence type="ECO:0000259" key="3">
    <source>
        <dbReference type="Pfam" id="PF00724"/>
    </source>
</evidence>
<dbReference type="Gene3D" id="3.20.20.70">
    <property type="entry name" value="Aldolase class I"/>
    <property type="match status" value="1"/>
</dbReference>
<reference evidence="4" key="1">
    <citation type="submission" date="2020-05" db="EMBL/GenBank/DDBJ databases">
        <authorList>
            <person name="Chiriac C."/>
            <person name="Salcher M."/>
            <person name="Ghai R."/>
            <person name="Kavagutti S V."/>
        </authorList>
    </citation>
    <scope>NUCLEOTIDE SEQUENCE</scope>
</reference>
<proteinExistence type="predicted"/>
<protein>
    <submittedName>
        <fullName evidence="4">Unannotated protein</fullName>
    </submittedName>
</protein>
<keyword evidence="1" id="KW-0285">Flavoprotein</keyword>
<dbReference type="GO" id="GO:0016491">
    <property type="term" value="F:oxidoreductase activity"/>
    <property type="evidence" value="ECO:0007669"/>
    <property type="project" value="UniProtKB-KW"/>
</dbReference>
<organism evidence="4">
    <name type="scientific">freshwater metagenome</name>
    <dbReference type="NCBI Taxonomy" id="449393"/>
    <lineage>
        <taxon>unclassified sequences</taxon>
        <taxon>metagenomes</taxon>
        <taxon>ecological metagenomes</taxon>
    </lineage>
</organism>
<dbReference type="AlphaFoldDB" id="A0A6J5Y9W9"/>
<dbReference type="InterPro" id="IPR051799">
    <property type="entry name" value="NADH_flavin_oxidoreductase"/>
</dbReference>
<evidence type="ECO:0000256" key="2">
    <source>
        <dbReference type="ARBA" id="ARBA00023002"/>
    </source>
</evidence>
<name>A0A6J5Y9W9_9ZZZZ</name>
<keyword evidence="2" id="KW-0560">Oxidoreductase</keyword>
<dbReference type="SUPFAM" id="SSF51395">
    <property type="entry name" value="FMN-linked oxidoreductases"/>
    <property type="match status" value="1"/>
</dbReference>
<dbReference type="EMBL" id="CAEMXZ010000022">
    <property type="protein sequence ID" value="CAB4322970.1"/>
    <property type="molecule type" value="Genomic_DNA"/>
</dbReference>
<dbReference type="PANTHER" id="PTHR43656">
    <property type="entry name" value="BINDING OXIDOREDUCTASE, PUTATIVE (AFU_ORTHOLOGUE AFUA_2G08260)-RELATED"/>
    <property type="match status" value="1"/>
</dbReference>
<dbReference type="GO" id="GO:0010181">
    <property type="term" value="F:FMN binding"/>
    <property type="evidence" value="ECO:0007669"/>
    <property type="project" value="InterPro"/>
</dbReference>
<sequence length="400" mass="43348">MATAPDPFAPATLGPLTLKNRFIKAATFEGVTPDGLVTRELIDFHLRPVRGGIAMTTVAYLAVAPEGRTDPGCMWLRPEALPGLRRLTDTIHAEGALVAGQIGHAGPVANAKRNGSTSFAPTKMFNPMSMRTTRAIDEAGIARVTEDYARGARLMVEAGFDSIEIHLAHNYLLSSFLSPRFNKREDDWAGSLENRARFARQVVAAVRAEVPATVAVTAKISLNDGVPGGFRPPESTEFAALLEADGHLDALEMTGGSSLANPIYLFKGDAPRKDFAKALPFPMSLGFKLFGKKFMPSYPFEEAYFRPMALEVRERLTMPLIFLGGINNLATVRQAMTDGFDFVAMGRAVLREPDLVSRMQEGIQTEGDCIHCNRCMVSIYSGSRCVVDAPDPIITTGPVA</sequence>
<evidence type="ECO:0000256" key="1">
    <source>
        <dbReference type="ARBA" id="ARBA00022630"/>
    </source>
</evidence>
<accession>A0A6J5Y9W9</accession>
<evidence type="ECO:0000313" key="5">
    <source>
        <dbReference type="EMBL" id="CAB4922586.1"/>
    </source>
</evidence>
<dbReference type="CDD" id="cd02803">
    <property type="entry name" value="OYE_like_FMN_family"/>
    <property type="match status" value="1"/>
</dbReference>